<evidence type="ECO:0000313" key="2">
    <source>
        <dbReference type="Proteomes" id="UP000198992"/>
    </source>
</evidence>
<organism evidence="1 2">
    <name type="scientific">Bradyrhizobium erythrophlei</name>
    <dbReference type="NCBI Taxonomy" id="1437360"/>
    <lineage>
        <taxon>Bacteria</taxon>
        <taxon>Pseudomonadati</taxon>
        <taxon>Pseudomonadota</taxon>
        <taxon>Alphaproteobacteria</taxon>
        <taxon>Hyphomicrobiales</taxon>
        <taxon>Nitrobacteraceae</taxon>
        <taxon>Bradyrhizobium</taxon>
    </lineage>
</organism>
<reference evidence="1 2" key="1">
    <citation type="submission" date="2016-10" db="EMBL/GenBank/DDBJ databases">
        <authorList>
            <person name="de Groot N.N."/>
        </authorList>
    </citation>
    <scope>NUCLEOTIDE SEQUENCE [LARGE SCALE GENOMIC DNA]</scope>
    <source>
        <strain evidence="1 2">MT12</strain>
    </source>
</reference>
<dbReference type="InterPro" id="IPR011032">
    <property type="entry name" value="GroES-like_sf"/>
</dbReference>
<dbReference type="AlphaFoldDB" id="A0A1H4YKX4"/>
<dbReference type="SUPFAM" id="SSF50129">
    <property type="entry name" value="GroES-like"/>
    <property type="match status" value="1"/>
</dbReference>
<protein>
    <submittedName>
        <fullName evidence="1">Uncharacterized protein</fullName>
    </submittedName>
</protein>
<sequence>MMHIPRTMFAAAIDRFGGPKAITGHALPVPPLDVDEVMIAVDTAGVGPWDAEACLQSPVKPRGER</sequence>
<dbReference type="EMBL" id="FNTH01000001">
    <property type="protein sequence ID" value="SED18533.1"/>
    <property type="molecule type" value="Genomic_DNA"/>
</dbReference>
<proteinExistence type="predicted"/>
<name>A0A1H4YKX4_9BRAD</name>
<dbReference type="Proteomes" id="UP000198992">
    <property type="component" value="Unassembled WGS sequence"/>
</dbReference>
<dbReference type="Gene3D" id="3.90.180.10">
    <property type="entry name" value="Medium-chain alcohol dehydrogenases, catalytic domain"/>
    <property type="match status" value="1"/>
</dbReference>
<evidence type="ECO:0000313" key="1">
    <source>
        <dbReference type="EMBL" id="SED18533.1"/>
    </source>
</evidence>
<accession>A0A1H4YKX4</accession>
<gene>
    <name evidence="1" type="ORF">SAMN05444164_3997</name>
</gene>